<dbReference type="Gene3D" id="3.40.50.2300">
    <property type="match status" value="1"/>
</dbReference>
<evidence type="ECO:0000256" key="2">
    <source>
        <dbReference type="ARBA" id="ARBA00013064"/>
    </source>
</evidence>
<keyword evidence="3 7" id="KW-0378">Hydrolase</keyword>
<evidence type="ECO:0000259" key="6">
    <source>
        <dbReference type="SMART" id="SM00226"/>
    </source>
</evidence>
<dbReference type="PANTHER" id="PTHR11717:SF7">
    <property type="entry name" value="LOW MOLECULAR WEIGHT PHOSPHOTYROSINE PROTEIN PHOSPHATASE"/>
    <property type="match status" value="1"/>
</dbReference>
<evidence type="ECO:0000313" key="7">
    <source>
        <dbReference type="EMBL" id="MBB6053339.1"/>
    </source>
</evidence>
<dbReference type="AlphaFoldDB" id="A0A7W9SWQ1"/>
<dbReference type="EC" id="3.1.3.48" evidence="2"/>
<dbReference type="InterPro" id="IPR017867">
    <property type="entry name" value="Tyr_phospatase_low_mol_wt"/>
</dbReference>
<reference evidence="7 8" key="1">
    <citation type="submission" date="2020-08" db="EMBL/GenBank/DDBJ databases">
        <title>Genomic Encyclopedia of Type Strains, Phase IV (KMG-IV): sequencing the most valuable type-strain genomes for metagenomic binning, comparative biology and taxonomic classification.</title>
        <authorList>
            <person name="Goeker M."/>
        </authorList>
    </citation>
    <scope>NUCLEOTIDE SEQUENCE [LARGE SCALE GENOMIC DNA]</scope>
    <source>
        <strain evidence="7 8">DSM 23562</strain>
    </source>
</reference>
<proteinExistence type="inferred from homology"/>
<evidence type="ECO:0000256" key="1">
    <source>
        <dbReference type="ARBA" id="ARBA00011063"/>
    </source>
</evidence>
<dbReference type="PANTHER" id="PTHR11717">
    <property type="entry name" value="LOW MOLECULAR WEIGHT PROTEIN TYROSINE PHOSPHATASE"/>
    <property type="match status" value="1"/>
</dbReference>
<dbReference type="SUPFAM" id="SSF52788">
    <property type="entry name" value="Phosphotyrosine protein phosphatases I"/>
    <property type="match status" value="1"/>
</dbReference>
<comment type="similarity">
    <text evidence="1">Belongs to the low molecular weight phosphotyrosine protein phosphatase family.</text>
</comment>
<keyword evidence="4" id="KW-0904">Protein phosphatase</keyword>
<dbReference type="EMBL" id="JACHGW010000006">
    <property type="protein sequence ID" value="MBB6053339.1"/>
    <property type="molecule type" value="Genomic_DNA"/>
</dbReference>
<dbReference type="CDD" id="cd16343">
    <property type="entry name" value="LMWPTP"/>
    <property type="match status" value="1"/>
</dbReference>
<dbReference type="GO" id="GO:0004725">
    <property type="term" value="F:protein tyrosine phosphatase activity"/>
    <property type="evidence" value="ECO:0007669"/>
    <property type="project" value="UniProtKB-EC"/>
</dbReference>
<feature type="active site" evidence="5">
    <location>
        <position position="14"/>
    </location>
</feature>
<dbReference type="SMART" id="SM00226">
    <property type="entry name" value="LMWPc"/>
    <property type="match status" value="1"/>
</dbReference>
<protein>
    <recommendedName>
        <fullName evidence="2">protein-tyrosine-phosphatase</fullName>
        <ecNumber evidence="2">3.1.3.48</ecNumber>
    </recommendedName>
</protein>
<feature type="domain" description="Phosphotyrosine protein phosphatase I" evidence="6">
    <location>
        <begin position="2"/>
        <end position="147"/>
    </location>
</feature>
<accession>A0A7W9SWQ1</accession>
<organism evidence="7 8">
    <name type="scientific">Armatimonas rosea</name>
    <dbReference type="NCBI Taxonomy" id="685828"/>
    <lineage>
        <taxon>Bacteria</taxon>
        <taxon>Bacillati</taxon>
        <taxon>Armatimonadota</taxon>
        <taxon>Armatimonadia</taxon>
        <taxon>Armatimonadales</taxon>
        <taxon>Armatimonadaceae</taxon>
        <taxon>Armatimonas</taxon>
    </lineage>
</organism>
<dbReference type="InterPro" id="IPR050438">
    <property type="entry name" value="LMW_PTPase"/>
</dbReference>
<feature type="active site" description="Proton donor" evidence="5">
    <location>
        <position position="123"/>
    </location>
</feature>
<name>A0A7W9SWQ1_ARMRO</name>
<gene>
    <name evidence="7" type="ORF">HNQ39_005173</name>
</gene>
<dbReference type="InterPro" id="IPR036196">
    <property type="entry name" value="Ptyr_pPase_sf"/>
</dbReference>
<comment type="caution">
    <text evidence="7">The sequence shown here is derived from an EMBL/GenBank/DDBJ whole genome shotgun (WGS) entry which is preliminary data.</text>
</comment>
<evidence type="ECO:0000256" key="3">
    <source>
        <dbReference type="ARBA" id="ARBA00022801"/>
    </source>
</evidence>
<evidence type="ECO:0000256" key="5">
    <source>
        <dbReference type="PIRSR" id="PIRSR617867-1"/>
    </source>
</evidence>
<dbReference type="InterPro" id="IPR023485">
    <property type="entry name" value="Ptyr_pPase"/>
</dbReference>
<dbReference type="RefSeq" id="WP_184203433.1">
    <property type="nucleotide sequence ID" value="NZ_JACHGW010000006.1"/>
</dbReference>
<feature type="active site" description="Nucleophile" evidence="5">
    <location>
        <position position="8"/>
    </location>
</feature>
<evidence type="ECO:0000256" key="4">
    <source>
        <dbReference type="ARBA" id="ARBA00022912"/>
    </source>
</evidence>
<dbReference type="Pfam" id="PF01451">
    <property type="entry name" value="LMWPc"/>
    <property type="match status" value="1"/>
</dbReference>
<evidence type="ECO:0000313" key="8">
    <source>
        <dbReference type="Proteomes" id="UP000520814"/>
    </source>
</evidence>
<keyword evidence="8" id="KW-1185">Reference proteome</keyword>
<dbReference type="Proteomes" id="UP000520814">
    <property type="component" value="Unassembled WGS sequence"/>
</dbReference>
<dbReference type="PRINTS" id="PR00719">
    <property type="entry name" value="LMWPTPASE"/>
</dbReference>
<sequence>MPRVLFICLGNICRSPMAEALFRHKVALAGLAHQLTCDSAGTGGWHAGEPPHRGTQQILHQHGIDFSGIRARQLTGADLGEFDYLLTMDHDNLRDVQRLGVPTGILRPILEFAPDLGYDEVPDPWYDGNFALTYQLLDRACDGLLAALCP</sequence>